<gene>
    <name evidence="6" type="ORF">FA727_13305</name>
</gene>
<dbReference type="EMBL" id="SWBM01000002">
    <property type="protein sequence ID" value="TKC17028.1"/>
    <property type="molecule type" value="Genomic_DNA"/>
</dbReference>
<dbReference type="CDD" id="cd16098">
    <property type="entry name" value="FliS"/>
    <property type="match status" value="1"/>
</dbReference>
<dbReference type="GO" id="GO:0044780">
    <property type="term" value="P:bacterial-type flagellum assembly"/>
    <property type="evidence" value="ECO:0007669"/>
    <property type="project" value="InterPro"/>
</dbReference>
<evidence type="ECO:0000313" key="7">
    <source>
        <dbReference type="Proteomes" id="UP000307756"/>
    </source>
</evidence>
<keyword evidence="6" id="KW-0282">Flagellum</keyword>
<accession>A0A4U1D5G6</accession>
<reference evidence="6 7" key="1">
    <citation type="journal article" date="2011" name="J. Microbiol.">
        <title>Bacillus kyonggiensis sp. nov., isolated from soil of a lettuce field.</title>
        <authorList>
            <person name="Dong K."/>
            <person name="Lee S."/>
        </authorList>
    </citation>
    <scope>NUCLEOTIDE SEQUENCE [LARGE SCALE GENOMIC DNA]</scope>
    <source>
        <strain evidence="6 7">NB22</strain>
    </source>
</reference>
<evidence type="ECO:0000256" key="4">
    <source>
        <dbReference type="ARBA" id="ARBA00022795"/>
    </source>
</evidence>
<name>A0A4U1D5G6_9BACI</name>
<dbReference type="Pfam" id="PF02561">
    <property type="entry name" value="FliS"/>
    <property type="match status" value="1"/>
</dbReference>
<comment type="subcellular location">
    <subcellularLocation>
        <location evidence="1">Cytoplasm</location>
        <location evidence="1">Cytosol</location>
    </subcellularLocation>
</comment>
<keyword evidence="5" id="KW-0143">Chaperone</keyword>
<protein>
    <submittedName>
        <fullName evidence="6">Flagellar export chaperone FliS</fullName>
    </submittedName>
</protein>
<sequence>MEFLTEEFIYQKNSQEITSLLYEVLIDQLNGSIEDIKDNQYIDANIKLQKVNDILYRLGAGLNYEAGIIADQLDALYNYMAEQIIDGNKKKDIAVLQGVVTIAERLASAWNEAMKNKPDQKQMQIRRKATAYEQNVMVLEREQTLVEEGK</sequence>
<comment type="caution">
    <text evidence="6">The sequence shown here is derived from an EMBL/GenBank/DDBJ whole genome shotgun (WGS) entry which is preliminary data.</text>
</comment>
<evidence type="ECO:0000256" key="5">
    <source>
        <dbReference type="ARBA" id="ARBA00023186"/>
    </source>
</evidence>
<keyword evidence="6" id="KW-0966">Cell projection</keyword>
<dbReference type="GO" id="GO:0071973">
    <property type="term" value="P:bacterial-type flagellum-dependent cell motility"/>
    <property type="evidence" value="ECO:0007669"/>
    <property type="project" value="TreeGrafter"/>
</dbReference>
<evidence type="ECO:0000313" key="6">
    <source>
        <dbReference type="EMBL" id="TKC17028.1"/>
    </source>
</evidence>
<dbReference type="PANTHER" id="PTHR34773">
    <property type="entry name" value="FLAGELLAR SECRETION CHAPERONE FLIS"/>
    <property type="match status" value="1"/>
</dbReference>
<organism evidence="6 7">
    <name type="scientific">Robertmurraya kyonggiensis</name>
    <dbReference type="NCBI Taxonomy" id="1037680"/>
    <lineage>
        <taxon>Bacteria</taxon>
        <taxon>Bacillati</taxon>
        <taxon>Bacillota</taxon>
        <taxon>Bacilli</taxon>
        <taxon>Bacillales</taxon>
        <taxon>Bacillaceae</taxon>
        <taxon>Robertmurraya</taxon>
    </lineage>
</organism>
<comment type="similarity">
    <text evidence="2">Belongs to the FliS family.</text>
</comment>
<keyword evidence="3" id="KW-0963">Cytoplasm</keyword>
<dbReference type="InterPro" id="IPR036584">
    <property type="entry name" value="FliS_sf"/>
</dbReference>
<dbReference type="OrthoDB" id="9792010at2"/>
<evidence type="ECO:0000256" key="3">
    <source>
        <dbReference type="ARBA" id="ARBA00022490"/>
    </source>
</evidence>
<evidence type="ECO:0000256" key="1">
    <source>
        <dbReference type="ARBA" id="ARBA00004514"/>
    </source>
</evidence>
<dbReference type="RefSeq" id="WP_136831536.1">
    <property type="nucleotide sequence ID" value="NZ_SWBM01000002.1"/>
</dbReference>
<dbReference type="InterPro" id="IPR003713">
    <property type="entry name" value="FliS"/>
</dbReference>
<evidence type="ECO:0000256" key="2">
    <source>
        <dbReference type="ARBA" id="ARBA00008787"/>
    </source>
</evidence>
<dbReference type="Proteomes" id="UP000307756">
    <property type="component" value="Unassembled WGS sequence"/>
</dbReference>
<dbReference type="AlphaFoldDB" id="A0A4U1D5G6"/>
<keyword evidence="6" id="KW-0969">Cilium</keyword>
<dbReference type="PANTHER" id="PTHR34773:SF1">
    <property type="entry name" value="FLAGELLAR SECRETION CHAPERONE FLIS"/>
    <property type="match status" value="1"/>
</dbReference>
<proteinExistence type="inferred from homology"/>
<dbReference type="SUPFAM" id="SSF101116">
    <property type="entry name" value="Flagellar export chaperone FliS"/>
    <property type="match status" value="1"/>
</dbReference>
<dbReference type="Gene3D" id="1.20.120.340">
    <property type="entry name" value="Flagellar protein FliS"/>
    <property type="match status" value="1"/>
</dbReference>
<dbReference type="GO" id="GO:0005829">
    <property type="term" value="C:cytosol"/>
    <property type="evidence" value="ECO:0007669"/>
    <property type="project" value="UniProtKB-SubCell"/>
</dbReference>
<keyword evidence="7" id="KW-1185">Reference proteome</keyword>
<keyword evidence="4" id="KW-1005">Bacterial flagellum biogenesis</keyword>